<dbReference type="Proteomes" id="UP000646738">
    <property type="component" value="Unassembled WGS sequence"/>
</dbReference>
<keyword evidence="2" id="KW-1185">Reference proteome</keyword>
<reference evidence="2" key="1">
    <citation type="submission" date="2023-07" db="EMBL/GenBank/DDBJ databases">
        <title>Whole genome shotgun sequence of Streptomyces achromogenes subsp. rubradiris NBRC 14000.</title>
        <authorList>
            <person name="Komaki H."/>
            <person name="Tamura T."/>
        </authorList>
    </citation>
    <scope>NUCLEOTIDE SEQUENCE [LARGE SCALE GENOMIC DNA]</scope>
    <source>
        <strain evidence="2">NBRC 14000</strain>
    </source>
</reference>
<dbReference type="RefSeq" id="WP_189999538.1">
    <property type="nucleotide sequence ID" value="NZ_BNCB01000030.1"/>
</dbReference>
<evidence type="ECO:0000313" key="1">
    <source>
        <dbReference type="EMBL" id="GHI53978.1"/>
    </source>
</evidence>
<sequence length="50" mass="5644">MSWHLTPRLATALFRRYLCACTPTGPDRTCLLAGARPETTLSEAHRTSRR</sequence>
<organism evidence="1 2">
    <name type="scientific">Streptomyces rubradiris</name>
    <name type="common">Streptomyces achromogenes subsp. rubradiris</name>
    <dbReference type="NCBI Taxonomy" id="285531"/>
    <lineage>
        <taxon>Bacteria</taxon>
        <taxon>Bacillati</taxon>
        <taxon>Actinomycetota</taxon>
        <taxon>Actinomycetes</taxon>
        <taxon>Kitasatosporales</taxon>
        <taxon>Streptomycetaceae</taxon>
        <taxon>Streptomyces</taxon>
    </lineage>
</organism>
<name>A0ABQ3RDP0_STRRR</name>
<evidence type="ECO:0000313" key="2">
    <source>
        <dbReference type="Proteomes" id="UP000646738"/>
    </source>
</evidence>
<comment type="caution">
    <text evidence="1">The sequence shown here is derived from an EMBL/GenBank/DDBJ whole genome shotgun (WGS) entry which is preliminary data.</text>
</comment>
<protein>
    <submittedName>
        <fullName evidence="1">Uncharacterized protein</fullName>
    </submittedName>
</protein>
<accession>A0ABQ3RDP0</accession>
<gene>
    <name evidence="1" type="ORF">Srubr_38240</name>
</gene>
<dbReference type="EMBL" id="BNEA01000015">
    <property type="protein sequence ID" value="GHI53978.1"/>
    <property type="molecule type" value="Genomic_DNA"/>
</dbReference>
<proteinExistence type="predicted"/>